<dbReference type="GeneID" id="81356994"/>
<feature type="transmembrane region" description="Helical" evidence="5">
    <location>
        <begin position="244"/>
        <end position="261"/>
    </location>
</feature>
<keyword evidence="3 5" id="KW-1133">Transmembrane helix</keyword>
<gene>
    <name evidence="8" type="ORF">N7532_005521</name>
</gene>
<evidence type="ECO:0000256" key="2">
    <source>
        <dbReference type="ARBA" id="ARBA00022692"/>
    </source>
</evidence>
<organism evidence="8 9">
    <name type="scientific">Penicillium argentinense</name>
    <dbReference type="NCBI Taxonomy" id="1131581"/>
    <lineage>
        <taxon>Eukaryota</taxon>
        <taxon>Fungi</taxon>
        <taxon>Dikarya</taxon>
        <taxon>Ascomycota</taxon>
        <taxon>Pezizomycotina</taxon>
        <taxon>Eurotiomycetes</taxon>
        <taxon>Eurotiomycetidae</taxon>
        <taxon>Eurotiales</taxon>
        <taxon>Aspergillaceae</taxon>
        <taxon>Penicillium</taxon>
    </lineage>
</organism>
<proteinExistence type="predicted"/>
<evidence type="ECO:0000256" key="4">
    <source>
        <dbReference type="ARBA" id="ARBA00023136"/>
    </source>
</evidence>
<comment type="caution">
    <text evidence="8">The sequence shown here is derived from an EMBL/GenBank/DDBJ whole genome shotgun (WGS) entry which is preliminary data.</text>
</comment>
<accession>A0A9W9KA17</accession>
<dbReference type="Pfam" id="PF00324">
    <property type="entry name" value="AA_permease"/>
    <property type="match status" value="2"/>
</dbReference>
<feature type="transmembrane region" description="Helical" evidence="5">
    <location>
        <begin position="176"/>
        <end position="195"/>
    </location>
</feature>
<dbReference type="AlphaFoldDB" id="A0A9W9KA17"/>
<dbReference type="RefSeq" id="XP_056474174.1">
    <property type="nucleotide sequence ID" value="XM_056618015.1"/>
</dbReference>
<dbReference type="Proteomes" id="UP001149074">
    <property type="component" value="Unassembled WGS sequence"/>
</dbReference>
<keyword evidence="2 5" id="KW-0812">Transmembrane</keyword>
<evidence type="ECO:0000313" key="9">
    <source>
        <dbReference type="Proteomes" id="UP001149074"/>
    </source>
</evidence>
<evidence type="ECO:0000256" key="1">
    <source>
        <dbReference type="ARBA" id="ARBA00004141"/>
    </source>
</evidence>
<reference evidence="8" key="2">
    <citation type="journal article" date="2023" name="IMA Fungus">
        <title>Comparative genomic study of the Penicillium genus elucidates a diverse pangenome and 15 lateral gene transfer events.</title>
        <authorList>
            <person name="Petersen C."/>
            <person name="Sorensen T."/>
            <person name="Nielsen M.R."/>
            <person name="Sondergaard T.E."/>
            <person name="Sorensen J.L."/>
            <person name="Fitzpatrick D.A."/>
            <person name="Frisvad J.C."/>
            <person name="Nielsen K.L."/>
        </authorList>
    </citation>
    <scope>NUCLEOTIDE SEQUENCE</scope>
    <source>
        <strain evidence="8">IBT 30761</strain>
    </source>
</reference>
<dbReference type="InterPro" id="IPR050524">
    <property type="entry name" value="APC_YAT"/>
</dbReference>
<feature type="chain" id="PRO_5040843855" evidence="6">
    <location>
        <begin position="16"/>
        <end position="380"/>
    </location>
</feature>
<keyword evidence="6" id="KW-0732">Signal</keyword>
<dbReference type="PANTHER" id="PTHR43341:SF6">
    <property type="entry name" value="AMINO ACID TRANSPORTER (EUROFUNG)"/>
    <property type="match status" value="1"/>
</dbReference>
<evidence type="ECO:0000259" key="7">
    <source>
        <dbReference type="Pfam" id="PF00324"/>
    </source>
</evidence>
<dbReference type="GO" id="GO:0015171">
    <property type="term" value="F:amino acid transmembrane transporter activity"/>
    <property type="evidence" value="ECO:0007669"/>
    <property type="project" value="TreeGrafter"/>
</dbReference>
<feature type="transmembrane region" description="Helical" evidence="5">
    <location>
        <begin position="215"/>
        <end position="232"/>
    </location>
</feature>
<feature type="domain" description="Amino acid permease/ SLC12A" evidence="7">
    <location>
        <begin position="3"/>
        <end position="112"/>
    </location>
</feature>
<evidence type="ECO:0000256" key="6">
    <source>
        <dbReference type="SAM" id="SignalP"/>
    </source>
</evidence>
<dbReference type="GO" id="GO:0016020">
    <property type="term" value="C:membrane"/>
    <property type="evidence" value="ECO:0007669"/>
    <property type="project" value="UniProtKB-SubCell"/>
</dbReference>
<evidence type="ECO:0000313" key="8">
    <source>
        <dbReference type="EMBL" id="KAJ5098520.1"/>
    </source>
</evidence>
<protein>
    <submittedName>
        <fullName evidence="8">Amino acid permease/ SLC12A domain-containing protein</fullName>
    </submittedName>
</protein>
<reference evidence="8" key="1">
    <citation type="submission" date="2022-11" db="EMBL/GenBank/DDBJ databases">
        <authorList>
            <person name="Petersen C."/>
        </authorList>
    </citation>
    <scope>NUCLEOTIDE SEQUENCE</scope>
    <source>
        <strain evidence="8">IBT 30761</strain>
    </source>
</reference>
<feature type="transmembrane region" description="Helical" evidence="5">
    <location>
        <begin position="85"/>
        <end position="106"/>
    </location>
</feature>
<keyword evidence="9" id="KW-1185">Reference proteome</keyword>
<keyword evidence="4 5" id="KW-0472">Membrane</keyword>
<sequence>MTIILLLIFITMVGGSPQHDAYGFHNWNLSGVFAEYSSSRDLGRFEGFLESLWTTVIVTGPEYVSSLVAETKHPRAYVKQAFEVVYFRSIVFSIGAATCVGILLMHDDPTLADVNREWRFFCFNVSLHHRHGEPRPHLPPESSLRTHVDDRLFCREYVLVCHNPQAIERPTNERSILIYCDVVALVFGCLSFLQLSDRAITVLNWLIDLTTANILIHYTIIAITYICFYRTYQKQNFDRTQLPYYGYFQPCSGYISLVWMVMKVFCFGYQSIRPWSLQRFFLNYTMLLLTPALSYSGRYFTEPGGWRLMRSIYAGNQMQLSFMKRAMPVKFWRDVFSMFKSRPFGSGEHANVSQGCECYGGPPFVRMNISVGCLSTSWGK</sequence>
<dbReference type="InterPro" id="IPR004841">
    <property type="entry name" value="AA-permease/SLC12A_dom"/>
</dbReference>
<feature type="domain" description="Amino acid permease/ SLC12A" evidence="7">
    <location>
        <begin position="182"/>
        <end position="290"/>
    </location>
</feature>
<evidence type="ECO:0000256" key="5">
    <source>
        <dbReference type="SAM" id="Phobius"/>
    </source>
</evidence>
<comment type="subcellular location">
    <subcellularLocation>
        <location evidence="1">Membrane</location>
        <topology evidence="1">Multi-pass membrane protein</topology>
    </subcellularLocation>
</comment>
<feature type="signal peptide" evidence="6">
    <location>
        <begin position="1"/>
        <end position="15"/>
    </location>
</feature>
<dbReference type="PANTHER" id="PTHR43341">
    <property type="entry name" value="AMINO ACID PERMEASE"/>
    <property type="match status" value="1"/>
</dbReference>
<name>A0A9W9KA17_9EURO</name>
<dbReference type="EMBL" id="JAPQKI010000005">
    <property type="protein sequence ID" value="KAJ5098520.1"/>
    <property type="molecule type" value="Genomic_DNA"/>
</dbReference>
<evidence type="ECO:0000256" key="3">
    <source>
        <dbReference type="ARBA" id="ARBA00022989"/>
    </source>
</evidence>